<keyword evidence="1" id="KW-0539">Nucleus</keyword>
<dbReference type="Pfam" id="PF00172">
    <property type="entry name" value="Zn_clus"/>
    <property type="match status" value="1"/>
</dbReference>
<dbReference type="Gene3D" id="4.10.240.10">
    <property type="entry name" value="Zn(2)-C6 fungal-type DNA-binding domain"/>
    <property type="match status" value="1"/>
</dbReference>
<dbReference type="SMART" id="SM00066">
    <property type="entry name" value="GAL4"/>
    <property type="match status" value="1"/>
</dbReference>
<name>A0A6A6GT93_VIRVR</name>
<proteinExistence type="predicted"/>
<organism evidence="3 4">
    <name type="scientific">Viridothelium virens</name>
    <name type="common">Speckled blister lichen</name>
    <name type="synonym">Trypethelium virens</name>
    <dbReference type="NCBI Taxonomy" id="1048519"/>
    <lineage>
        <taxon>Eukaryota</taxon>
        <taxon>Fungi</taxon>
        <taxon>Dikarya</taxon>
        <taxon>Ascomycota</taxon>
        <taxon>Pezizomycotina</taxon>
        <taxon>Dothideomycetes</taxon>
        <taxon>Dothideomycetes incertae sedis</taxon>
        <taxon>Trypetheliales</taxon>
        <taxon>Trypetheliaceae</taxon>
        <taxon>Viridothelium</taxon>
    </lineage>
</organism>
<dbReference type="SUPFAM" id="SSF57701">
    <property type="entry name" value="Zn2/Cys6 DNA-binding domain"/>
    <property type="match status" value="1"/>
</dbReference>
<gene>
    <name evidence="3" type="ORF">EV356DRAFT_562383</name>
</gene>
<protein>
    <recommendedName>
        <fullName evidence="2">Zn(2)-C6 fungal-type domain-containing protein</fullName>
    </recommendedName>
</protein>
<feature type="domain" description="Zn(2)-C6 fungal-type" evidence="2">
    <location>
        <begin position="7"/>
        <end position="35"/>
    </location>
</feature>
<sequence length="480" mass="54551">MPFPSGACQTCKTRRIKCDETKPACQRCIKSQRICLQTSHPTQASFLFHLENRYASGKTKRPRGPRSDLTALRPHIDLQTRALAYYLKYHVQASTEVLNVCGGLSEFVTEWNASKRTCPMVDLALASVALFVFAQTQQCPLAAAEASARYCRLLRMARDQIPRVGDPVSDQRNFDSCLLAVFLMGRYEGARHRPGDPRSNAWSHHDGAMAILKVWNDNPSRQTATAMVKQTRRGLMRSLLLRDLRLPDWMLDGDQFGEHGLELDYDRIIVRIINLRYASKDHPQRSSPLVVGIDTLNKEAQELDEALQSWATRLSITCSYHLRILTASDSWPSTHFYSSRVYIYSCLEIAAVWSQYFAARMLINSTRLRTLELTRLSFLNDFTYEQQRLDLASTVPYCLERFKVDDSTSSIHQSPLLINTDERIKPYLASSVVWPLTVAVGLEGIDLRQQLWFKSELARMGEILGDGAVQFADTCSWAIV</sequence>
<evidence type="ECO:0000256" key="1">
    <source>
        <dbReference type="ARBA" id="ARBA00023242"/>
    </source>
</evidence>
<dbReference type="GO" id="GO:0000981">
    <property type="term" value="F:DNA-binding transcription factor activity, RNA polymerase II-specific"/>
    <property type="evidence" value="ECO:0007669"/>
    <property type="project" value="InterPro"/>
</dbReference>
<dbReference type="OrthoDB" id="2991872at2759"/>
<keyword evidence="4" id="KW-1185">Reference proteome</keyword>
<dbReference type="InterPro" id="IPR001138">
    <property type="entry name" value="Zn2Cys6_DnaBD"/>
</dbReference>
<dbReference type="GO" id="GO:0008270">
    <property type="term" value="F:zinc ion binding"/>
    <property type="evidence" value="ECO:0007669"/>
    <property type="project" value="InterPro"/>
</dbReference>
<dbReference type="Proteomes" id="UP000800092">
    <property type="component" value="Unassembled WGS sequence"/>
</dbReference>
<dbReference type="EMBL" id="ML991886">
    <property type="protein sequence ID" value="KAF2228881.1"/>
    <property type="molecule type" value="Genomic_DNA"/>
</dbReference>
<dbReference type="PROSITE" id="PS00463">
    <property type="entry name" value="ZN2_CY6_FUNGAL_1"/>
    <property type="match status" value="1"/>
</dbReference>
<accession>A0A6A6GT93</accession>
<dbReference type="PROSITE" id="PS50048">
    <property type="entry name" value="ZN2_CY6_FUNGAL_2"/>
    <property type="match status" value="1"/>
</dbReference>
<dbReference type="InterPro" id="IPR036864">
    <property type="entry name" value="Zn2-C6_fun-type_DNA-bd_sf"/>
</dbReference>
<dbReference type="InterPro" id="IPR053175">
    <property type="entry name" value="DHMBA_Reg_Transcription_Factor"/>
</dbReference>
<dbReference type="PANTHER" id="PTHR38791">
    <property type="entry name" value="ZN(II)2CYS6 TRANSCRIPTION FACTOR (EUROFUNG)-RELATED-RELATED"/>
    <property type="match status" value="1"/>
</dbReference>
<evidence type="ECO:0000313" key="3">
    <source>
        <dbReference type="EMBL" id="KAF2228881.1"/>
    </source>
</evidence>
<dbReference type="AlphaFoldDB" id="A0A6A6GT93"/>
<evidence type="ECO:0000313" key="4">
    <source>
        <dbReference type="Proteomes" id="UP000800092"/>
    </source>
</evidence>
<evidence type="ECO:0000259" key="2">
    <source>
        <dbReference type="PROSITE" id="PS50048"/>
    </source>
</evidence>
<dbReference type="CDD" id="cd00067">
    <property type="entry name" value="GAL4"/>
    <property type="match status" value="1"/>
</dbReference>
<dbReference type="PANTHER" id="PTHR38791:SF1">
    <property type="entry name" value="TRANSCRIPTION FACTOR, PUTATIVE-RELATED"/>
    <property type="match status" value="1"/>
</dbReference>
<reference evidence="3" key="1">
    <citation type="journal article" date="2020" name="Stud. Mycol.">
        <title>101 Dothideomycetes genomes: a test case for predicting lifestyles and emergence of pathogens.</title>
        <authorList>
            <person name="Haridas S."/>
            <person name="Albert R."/>
            <person name="Binder M."/>
            <person name="Bloem J."/>
            <person name="Labutti K."/>
            <person name="Salamov A."/>
            <person name="Andreopoulos B."/>
            <person name="Baker S."/>
            <person name="Barry K."/>
            <person name="Bills G."/>
            <person name="Bluhm B."/>
            <person name="Cannon C."/>
            <person name="Castanera R."/>
            <person name="Culley D."/>
            <person name="Daum C."/>
            <person name="Ezra D."/>
            <person name="Gonzalez J."/>
            <person name="Henrissat B."/>
            <person name="Kuo A."/>
            <person name="Liang C."/>
            <person name="Lipzen A."/>
            <person name="Lutzoni F."/>
            <person name="Magnuson J."/>
            <person name="Mondo S."/>
            <person name="Nolan M."/>
            <person name="Ohm R."/>
            <person name="Pangilinan J."/>
            <person name="Park H.-J."/>
            <person name="Ramirez L."/>
            <person name="Alfaro M."/>
            <person name="Sun H."/>
            <person name="Tritt A."/>
            <person name="Yoshinaga Y."/>
            <person name="Zwiers L.-H."/>
            <person name="Turgeon B."/>
            <person name="Goodwin S."/>
            <person name="Spatafora J."/>
            <person name="Crous P."/>
            <person name="Grigoriev I."/>
        </authorList>
    </citation>
    <scope>NUCLEOTIDE SEQUENCE</scope>
    <source>
        <strain evidence="3">Tuck. ex Michener</strain>
    </source>
</reference>